<sequence>MNKIERQCSACSVTFYIPENRVGKRSRCPKCGQEQILAAGGNQLAKTLSENQEITFQENEERKSIFSQEATITPSQIKHDHGIEVSFPERMKANKALACRICSYCTKEIELGDEVYNCQTCGKTLHEACFSLVGQCGSEGCGIAAQTFGPSFSDESQRPHDTKPCRYCGEDIKKSARKCRFCGEYQTDYDRQQFSPDQKDNYSDEKLTIAEILFGLLCSWIALIFAIVWLIQGRKKGWKLLAISLISTIIFIMMEIFAEV</sequence>
<reference evidence="3 4" key="1">
    <citation type="submission" date="2024-09" db="EMBL/GenBank/DDBJ databases">
        <title>Laminarin stimulates single cell rates of sulfate reduction while oxygen inhibits transcriptomic activity in coastal marine sediment.</title>
        <authorList>
            <person name="Lindsay M."/>
            <person name="Orcutt B."/>
            <person name="Emerson D."/>
            <person name="Stepanauskas R."/>
            <person name="D'Angelo T."/>
        </authorList>
    </citation>
    <scope>NUCLEOTIDE SEQUENCE [LARGE SCALE GENOMIC DNA]</scope>
    <source>
        <strain evidence="3">SAG AM-311-K15</strain>
    </source>
</reference>
<name>A0ABV6YSW3_UNCC1</name>
<keyword evidence="1" id="KW-0472">Membrane</keyword>
<proteinExistence type="predicted"/>
<dbReference type="Proteomes" id="UP001594351">
    <property type="component" value="Unassembled WGS sequence"/>
</dbReference>
<comment type="caution">
    <text evidence="3">The sequence shown here is derived from an EMBL/GenBank/DDBJ whole genome shotgun (WGS) entry which is preliminary data.</text>
</comment>
<dbReference type="EMBL" id="JBHPBY010000029">
    <property type="protein sequence ID" value="MFC1849277.1"/>
    <property type="molecule type" value="Genomic_DNA"/>
</dbReference>
<evidence type="ECO:0000313" key="3">
    <source>
        <dbReference type="EMBL" id="MFC1849277.1"/>
    </source>
</evidence>
<protein>
    <recommendedName>
        <fullName evidence="2">Phorbol-ester/DAG-type domain-containing protein</fullName>
    </recommendedName>
</protein>
<gene>
    <name evidence="3" type="ORF">ACFL27_03615</name>
</gene>
<evidence type="ECO:0000313" key="4">
    <source>
        <dbReference type="Proteomes" id="UP001594351"/>
    </source>
</evidence>
<feature type="domain" description="Phorbol-ester/DAG-type" evidence="2">
    <location>
        <begin position="88"/>
        <end position="136"/>
    </location>
</feature>
<accession>A0ABV6YSW3</accession>
<organism evidence="3 4">
    <name type="scientific">candidate division CSSED10-310 bacterium</name>
    <dbReference type="NCBI Taxonomy" id="2855610"/>
    <lineage>
        <taxon>Bacteria</taxon>
        <taxon>Bacteria division CSSED10-310</taxon>
    </lineage>
</organism>
<keyword evidence="1" id="KW-1133">Transmembrane helix</keyword>
<feature type="transmembrane region" description="Helical" evidence="1">
    <location>
        <begin position="238"/>
        <end position="258"/>
    </location>
</feature>
<dbReference type="PROSITE" id="PS50081">
    <property type="entry name" value="ZF_DAG_PE_2"/>
    <property type="match status" value="1"/>
</dbReference>
<evidence type="ECO:0000259" key="2">
    <source>
        <dbReference type="PROSITE" id="PS50081"/>
    </source>
</evidence>
<keyword evidence="4" id="KW-1185">Reference proteome</keyword>
<evidence type="ECO:0000256" key="1">
    <source>
        <dbReference type="SAM" id="Phobius"/>
    </source>
</evidence>
<dbReference type="InterPro" id="IPR002219">
    <property type="entry name" value="PKC_DAG/PE"/>
</dbReference>
<feature type="transmembrane region" description="Helical" evidence="1">
    <location>
        <begin position="212"/>
        <end position="231"/>
    </location>
</feature>
<keyword evidence="1" id="KW-0812">Transmembrane</keyword>